<dbReference type="Proteomes" id="UP001222325">
    <property type="component" value="Unassembled WGS sequence"/>
</dbReference>
<evidence type="ECO:0000256" key="1">
    <source>
        <dbReference type="SAM" id="MobiDB-lite"/>
    </source>
</evidence>
<evidence type="ECO:0000313" key="3">
    <source>
        <dbReference type="Proteomes" id="UP001222325"/>
    </source>
</evidence>
<dbReference type="AlphaFoldDB" id="A0AAD6XLL5"/>
<name>A0AAD6XLL5_9AGAR</name>
<proteinExistence type="predicted"/>
<accession>A0AAD6XLL5</accession>
<feature type="region of interest" description="Disordered" evidence="1">
    <location>
        <begin position="397"/>
        <end position="418"/>
    </location>
</feature>
<comment type="caution">
    <text evidence="2">The sequence shown here is derived from an EMBL/GenBank/DDBJ whole genome shotgun (WGS) entry which is preliminary data.</text>
</comment>
<keyword evidence="3" id="KW-1185">Reference proteome</keyword>
<gene>
    <name evidence="2" type="ORF">B0H15DRAFT_1000836</name>
</gene>
<sequence length="418" mass="44300">MSLCHRHPLLLLLPAHPHRTRFVADAGRLSSHADAASTVPSGPPRPAPCAHAAVPAPALLCPLCLAPLTDAATSQPVRARLAGRPRYGHPTSTPRTRMLRLSTHARPPAGRTRPASAPAPLLKAPHCVLCDPAQALRPLAPMRVSAPVRFAHTRIARTAVLALRPPAHCLRLHSAPPPRAARADSPANPRRDVYPRLGHRCHASPPRPRLLLPMRAAPLPLVSCLSFAILCLVAQQADEAPSSSPFASNPIPRLSCTAMSCPASRRARVGAICRGPMGRRLRETCRPALADCAPTSCLGLGFVADDASRAARSAASAPRRAGLRATRCVAGGSAEGAHHVRRSPACPPCPMSCPMSALPQDASQARYREICAPTRAFARHASPLPPLKRSSIRAQALLARPRAASTSPHAYDGQQRED</sequence>
<reference evidence="2" key="1">
    <citation type="submission" date="2023-03" db="EMBL/GenBank/DDBJ databases">
        <title>Massive genome expansion in bonnet fungi (Mycena s.s.) driven by repeated elements and novel gene families across ecological guilds.</title>
        <authorList>
            <consortium name="Lawrence Berkeley National Laboratory"/>
            <person name="Harder C.B."/>
            <person name="Miyauchi S."/>
            <person name="Viragh M."/>
            <person name="Kuo A."/>
            <person name="Thoen E."/>
            <person name="Andreopoulos B."/>
            <person name="Lu D."/>
            <person name="Skrede I."/>
            <person name="Drula E."/>
            <person name="Henrissat B."/>
            <person name="Morin E."/>
            <person name="Kohler A."/>
            <person name="Barry K."/>
            <person name="LaButti K."/>
            <person name="Morin E."/>
            <person name="Salamov A."/>
            <person name="Lipzen A."/>
            <person name="Mereny Z."/>
            <person name="Hegedus B."/>
            <person name="Baldrian P."/>
            <person name="Stursova M."/>
            <person name="Weitz H."/>
            <person name="Taylor A."/>
            <person name="Grigoriev I.V."/>
            <person name="Nagy L.G."/>
            <person name="Martin F."/>
            <person name="Kauserud H."/>
        </authorList>
    </citation>
    <scope>NUCLEOTIDE SEQUENCE</scope>
    <source>
        <strain evidence="2">CBHHK173m</strain>
    </source>
</reference>
<organism evidence="2 3">
    <name type="scientific">Mycena belliarum</name>
    <dbReference type="NCBI Taxonomy" id="1033014"/>
    <lineage>
        <taxon>Eukaryota</taxon>
        <taxon>Fungi</taxon>
        <taxon>Dikarya</taxon>
        <taxon>Basidiomycota</taxon>
        <taxon>Agaricomycotina</taxon>
        <taxon>Agaricomycetes</taxon>
        <taxon>Agaricomycetidae</taxon>
        <taxon>Agaricales</taxon>
        <taxon>Marasmiineae</taxon>
        <taxon>Mycenaceae</taxon>
        <taxon>Mycena</taxon>
    </lineage>
</organism>
<evidence type="ECO:0000313" key="2">
    <source>
        <dbReference type="EMBL" id="KAJ7078708.1"/>
    </source>
</evidence>
<dbReference type="EMBL" id="JARJCN010000064">
    <property type="protein sequence ID" value="KAJ7078708.1"/>
    <property type="molecule type" value="Genomic_DNA"/>
</dbReference>
<feature type="region of interest" description="Disordered" evidence="1">
    <location>
        <begin position="172"/>
        <end position="199"/>
    </location>
</feature>
<protein>
    <submittedName>
        <fullName evidence="2">Uncharacterized protein</fullName>
    </submittedName>
</protein>